<dbReference type="WBParaSite" id="nRc.2.0.1.t19583-RA">
    <property type="protein sequence ID" value="nRc.2.0.1.t19583-RA"/>
    <property type="gene ID" value="nRc.2.0.1.g19583"/>
</dbReference>
<accession>A0A915J0Z9</accession>
<sequence>MTMPSTSSTADESPPYHKSLNQYGFLPEVYNAPALFPHNSLDAAEIDHLAETLITAFRNVALAEVLPANAVDQIYPTISQIALPAILQDEFLSAYQFFMFHCISSDHGQSFCLGMQPNRFHDLKTLTLRTHPKVITALEVPKKKKKKQKDEWNKSPEVDGEWFLGLTTCMPLAALLASPCFATKYTYIKDLLVRHPQNFDLATRVPFYNCMWYRADGNPGMGLMDWMNRIPERELSLAVTRAPMCVTNLPFA</sequence>
<name>A0A915J0Z9_ROMCU</name>
<organism evidence="1 2">
    <name type="scientific">Romanomermis culicivorax</name>
    <name type="common">Nematode worm</name>
    <dbReference type="NCBI Taxonomy" id="13658"/>
    <lineage>
        <taxon>Eukaryota</taxon>
        <taxon>Metazoa</taxon>
        <taxon>Ecdysozoa</taxon>
        <taxon>Nematoda</taxon>
        <taxon>Enoplea</taxon>
        <taxon>Dorylaimia</taxon>
        <taxon>Mermithida</taxon>
        <taxon>Mermithoidea</taxon>
        <taxon>Mermithidae</taxon>
        <taxon>Romanomermis</taxon>
    </lineage>
</organism>
<keyword evidence="1" id="KW-1185">Reference proteome</keyword>
<evidence type="ECO:0000313" key="1">
    <source>
        <dbReference type="Proteomes" id="UP000887565"/>
    </source>
</evidence>
<dbReference type="AlphaFoldDB" id="A0A915J0Z9"/>
<reference evidence="2" key="1">
    <citation type="submission" date="2022-11" db="UniProtKB">
        <authorList>
            <consortium name="WormBaseParasite"/>
        </authorList>
    </citation>
    <scope>IDENTIFICATION</scope>
</reference>
<proteinExistence type="predicted"/>
<evidence type="ECO:0000313" key="2">
    <source>
        <dbReference type="WBParaSite" id="nRc.2.0.1.t19583-RA"/>
    </source>
</evidence>
<dbReference type="Proteomes" id="UP000887565">
    <property type="component" value="Unplaced"/>
</dbReference>
<protein>
    <submittedName>
        <fullName evidence="2">Uncharacterized protein</fullName>
    </submittedName>
</protein>